<feature type="compositionally biased region" description="Basic and acidic residues" evidence="1">
    <location>
        <begin position="231"/>
        <end position="243"/>
    </location>
</feature>
<dbReference type="PANTHER" id="PTHR33969">
    <property type="entry name" value="SEGREGATION AND CONDENSATION PROTEIN A"/>
    <property type="match status" value="1"/>
</dbReference>
<evidence type="ECO:0000256" key="2">
    <source>
        <dbReference type="SAM" id="Phobius"/>
    </source>
</evidence>
<protein>
    <recommendedName>
        <fullName evidence="4">Chromosome segregation protein ScpA</fullName>
    </recommendedName>
</protein>
<keyword evidence="2" id="KW-0472">Membrane</keyword>
<evidence type="ECO:0000313" key="3">
    <source>
        <dbReference type="EMBL" id="SVB00532.1"/>
    </source>
</evidence>
<dbReference type="HAMAP" id="MF_01805">
    <property type="entry name" value="ScpA"/>
    <property type="match status" value="1"/>
</dbReference>
<proteinExistence type="inferred from homology"/>
<dbReference type="AlphaFoldDB" id="A0A382AHD0"/>
<feature type="region of interest" description="Disordered" evidence="1">
    <location>
        <begin position="231"/>
        <end position="273"/>
    </location>
</feature>
<gene>
    <name evidence="3" type="ORF">METZ01_LOCUS153386</name>
</gene>
<dbReference type="Pfam" id="PF02616">
    <property type="entry name" value="SMC_ScpA"/>
    <property type="match status" value="1"/>
</dbReference>
<dbReference type="Gene3D" id="1.10.10.580">
    <property type="entry name" value="Structural maintenance of chromosome 1. Chain E"/>
    <property type="match status" value="1"/>
</dbReference>
<sequence>VFEGPLDLLLHLVRKEEVDIYEVDMVRLADQFCEYIDLMKRFDLDLAGEFIVMASTLMYIKSKELLPVDLQILSEEDEEEDPRWDLIRQLVEYKKFKDAADDFRRMAWEREQSFERQGARPKVPPLPLQAAKEASIFDLIGAVNQVLKRFDETEKQRAANRGEIVADQWSVTEKIALILEILEKRESVRFIELFESAGSRLEVITTFLAVLELAKLRQLIAVQGERFGEIELAKRPPEEKPDSGESAEPAEPESVGFTAGHSDIEATGEGKPTVAKTAGLEVAAGPSEALTMEVGELAYKTDEPLTFTPPDEAKEEPYDDPNLRELPLATDVGRSDAKRLAKRSRPKPWTAELNLDFPTKDRVIASAVLLVVTTILCWVVF</sequence>
<feature type="non-terminal residue" evidence="3">
    <location>
        <position position="1"/>
    </location>
</feature>
<keyword evidence="2" id="KW-0812">Transmembrane</keyword>
<keyword evidence="2" id="KW-1133">Transmembrane helix</keyword>
<dbReference type="InterPro" id="IPR003768">
    <property type="entry name" value="ScpA"/>
</dbReference>
<reference evidence="3" key="1">
    <citation type="submission" date="2018-05" db="EMBL/GenBank/DDBJ databases">
        <authorList>
            <person name="Lanie J.A."/>
            <person name="Ng W.-L."/>
            <person name="Kazmierczak K.M."/>
            <person name="Andrzejewski T.M."/>
            <person name="Davidsen T.M."/>
            <person name="Wayne K.J."/>
            <person name="Tettelin H."/>
            <person name="Glass J.I."/>
            <person name="Rusch D."/>
            <person name="Podicherti R."/>
            <person name="Tsui H.-C.T."/>
            <person name="Winkler M.E."/>
        </authorList>
    </citation>
    <scope>NUCLEOTIDE SEQUENCE</scope>
</reference>
<dbReference type="PANTHER" id="PTHR33969:SF2">
    <property type="entry name" value="SEGREGATION AND CONDENSATION PROTEIN A"/>
    <property type="match status" value="1"/>
</dbReference>
<organism evidence="3">
    <name type="scientific">marine metagenome</name>
    <dbReference type="NCBI Taxonomy" id="408172"/>
    <lineage>
        <taxon>unclassified sequences</taxon>
        <taxon>metagenomes</taxon>
        <taxon>ecological metagenomes</taxon>
    </lineage>
</organism>
<name>A0A382AHD0_9ZZZZ</name>
<evidence type="ECO:0000256" key="1">
    <source>
        <dbReference type="SAM" id="MobiDB-lite"/>
    </source>
</evidence>
<dbReference type="Gene3D" id="6.10.250.2410">
    <property type="match status" value="1"/>
</dbReference>
<accession>A0A382AHD0</accession>
<feature type="transmembrane region" description="Helical" evidence="2">
    <location>
        <begin position="363"/>
        <end position="380"/>
    </location>
</feature>
<dbReference type="EMBL" id="UINC01025269">
    <property type="protein sequence ID" value="SVB00532.1"/>
    <property type="molecule type" value="Genomic_DNA"/>
</dbReference>
<dbReference type="InterPro" id="IPR023093">
    <property type="entry name" value="ScpA-like_C"/>
</dbReference>
<evidence type="ECO:0008006" key="4">
    <source>
        <dbReference type="Google" id="ProtNLM"/>
    </source>
</evidence>